<dbReference type="RefSeq" id="WP_425490067.1">
    <property type="nucleotide sequence ID" value="NZ_JACGXA010000001.1"/>
</dbReference>
<keyword evidence="6" id="KW-1278">Translocase</keyword>
<dbReference type="PROSITE" id="PS00211">
    <property type="entry name" value="ABC_TRANSPORTER_1"/>
    <property type="match status" value="1"/>
</dbReference>
<dbReference type="Pfam" id="PF00005">
    <property type="entry name" value="ABC_tran"/>
    <property type="match status" value="1"/>
</dbReference>
<keyword evidence="3" id="KW-1003">Cell membrane</keyword>
<evidence type="ECO:0000256" key="1">
    <source>
        <dbReference type="ARBA" id="ARBA00004202"/>
    </source>
</evidence>
<evidence type="ECO:0000313" key="11">
    <source>
        <dbReference type="Proteomes" id="UP000580910"/>
    </source>
</evidence>
<dbReference type="GO" id="GO:0005524">
    <property type="term" value="F:ATP binding"/>
    <property type="evidence" value="ECO:0007669"/>
    <property type="project" value="UniProtKB-KW"/>
</dbReference>
<evidence type="ECO:0000256" key="8">
    <source>
        <dbReference type="ARBA" id="ARBA00023251"/>
    </source>
</evidence>
<evidence type="ECO:0000259" key="9">
    <source>
        <dbReference type="PROSITE" id="PS50893"/>
    </source>
</evidence>
<feature type="domain" description="ABC transporter" evidence="9">
    <location>
        <begin position="9"/>
        <end position="234"/>
    </location>
</feature>
<comment type="subcellular location">
    <subcellularLocation>
        <location evidence="1">Cell membrane</location>
        <topology evidence="1">Peripheral membrane protein</topology>
    </subcellularLocation>
</comment>
<keyword evidence="8" id="KW-0046">Antibiotic resistance</keyword>
<keyword evidence="11" id="KW-1185">Reference proteome</keyword>
<dbReference type="AlphaFoldDB" id="A0A7W3IZV3"/>
<evidence type="ECO:0000256" key="2">
    <source>
        <dbReference type="ARBA" id="ARBA00022448"/>
    </source>
</evidence>
<evidence type="ECO:0000256" key="4">
    <source>
        <dbReference type="ARBA" id="ARBA00022741"/>
    </source>
</evidence>
<evidence type="ECO:0000256" key="6">
    <source>
        <dbReference type="ARBA" id="ARBA00022967"/>
    </source>
</evidence>
<dbReference type="GO" id="GO:0046677">
    <property type="term" value="P:response to antibiotic"/>
    <property type="evidence" value="ECO:0007669"/>
    <property type="project" value="UniProtKB-KW"/>
</dbReference>
<accession>A0A7W3IZV3</accession>
<dbReference type="GO" id="GO:0016887">
    <property type="term" value="F:ATP hydrolysis activity"/>
    <property type="evidence" value="ECO:0007669"/>
    <property type="project" value="InterPro"/>
</dbReference>
<dbReference type="Proteomes" id="UP000580910">
    <property type="component" value="Unassembled WGS sequence"/>
</dbReference>
<dbReference type="InterPro" id="IPR017871">
    <property type="entry name" value="ABC_transporter-like_CS"/>
</dbReference>
<evidence type="ECO:0000256" key="3">
    <source>
        <dbReference type="ARBA" id="ARBA00022475"/>
    </source>
</evidence>
<dbReference type="Gene3D" id="3.40.50.300">
    <property type="entry name" value="P-loop containing nucleotide triphosphate hydrolases"/>
    <property type="match status" value="1"/>
</dbReference>
<comment type="caution">
    <text evidence="10">The sequence shown here is derived from an EMBL/GenBank/DDBJ whole genome shotgun (WGS) entry which is preliminary data.</text>
</comment>
<reference evidence="10 11" key="1">
    <citation type="submission" date="2020-07" db="EMBL/GenBank/DDBJ databases">
        <title>Sequencing the genomes of 1000 actinobacteria strains.</title>
        <authorList>
            <person name="Klenk H.-P."/>
        </authorList>
    </citation>
    <scope>NUCLEOTIDE SEQUENCE [LARGE SCALE GENOMIC DNA]</scope>
    <source>
        <strain evidence="10 11">DSM 21349</strain>
    </source>
</reference>
<keyword evidence="5 10" id="KW-0067">ATP-binding</keyword>
<evidence type="ECO:0000313" key="10">
    <source>
        <dbReference type="EMBL" id="MBA8803544.1"/>
    </source>
</evidence>
<protein>
    <submittedName>
        <fullName evidence="10">ABC-2 type transport system ATP-binding protein</fullName>
    </submittedName>
</protein>
<dbReference type="SMART" id="SM00382">
    <property type="entry name" value="AAA"/>
    <property type="match status" value="1"/>
</dbReference>
<dbReference type="PANTHER" id="PTHR42711">
    <property type="entry name" value="ABC TRANSPORTER ATP-BINDING PROTEIN"/>
    <property type="match status" value="1"/>
</dbReference>
<dbReference type="GO" id="GO:0005886">
    <property type="term" value="C:plasma membrane"/>
    <property type="evidence" value="ECO:0007669"/>
    <property type="project" value="UniProtKB-SubCell"/>
</dbReference>
<keyword evidence="4" id="KW-0547">Nucleotide-binding</keyword>
<dbReference type="PANTHER" id="PTHR42711:SF16">
    <property type="entry name" value="ABC TRANSPORTER ATP-BINDING PROTEIN"/>
    <property type="match status" value="1"/>
</dbReference>
<organism evidence="10 11">
    <name type="scientific">Nocardioides ginsengisegetis</name>
    <dbReference type="NCBI Taxonomy" id="661491"/>
    <lineage>
        <taxon>Bacteria</taxon>
        <taxon>Bacillati</taxon>
        <taxon>Actinomycetota</taxon>
        <taxon>Actinomycetes</taxon>
        <taxon>Propionibacteriales</taxon>
        <taxon>Nocardioidaceae</taxon>
        <taxon>Nocardioides</taxon>
    </lineage>
</organism>
<dbReference type="InterPro" id="IPR027417">
    <property type="entry name" value="P-loop_NTPase"/>
</dbReference>
<dbReference type="EMBL" id="JACGXA010000001">
    <property type="protein sequence ID" value="MBA8803544.1"/>
    <property type="molecule type" value="Genomic_DNA"/>
</dbReference>
<evidence type="ECO:0000256" key="5">
    <source>
        <dbReference type="ARBA" id="ARBA00022840"/>
    </source>
</evidence>
<dbReference type="SUPFAM" id="SSF52540">
    <property type="entry name" value="P-loop containing nucleoside triphosphate hydrolases"/>
    <property type="match status" value="1"/>
</dbReference>
<dbReference type="PROSITE" id="PS50893">
    <property type="entry name" value="ABC_TRANSPORTER_2"/>
    <property type="match status" value="1"/>
</dbReference>
<evidence type="ECO:0000256" key="7">
    <source>
        <dbReference type="ARBA" id="ARBA00023136"/>
    </source>
</evidence>
<dbReference type="InterPro" id="IPR050763">
    <property type="entry name" value="ABC_transporter_ATP-binding"/>
</dbReference>
<dbReference type="InterPro" id="IPR003439">
    <property type="entry name" value="ABC_transporter-like_ATP-bd"/>
</dbReference>
<gene>
    <name evidence="10" type="ORF">FB382_001835</name>
</gene>
<sequence>MLHSPAPAVAIDGLVMRYADKVAVDGLSLVVERATITAVLGPNGAGKTTTLETCEGYRKPQQGTVRVLGLDPVRDRKDLLPRIGVMLQGGGAWSGVRAMEMLDHVAALHAHPLDTGMLAERLGLGDCGRTPYRRLSGGQQQRLGLAMAVVGRPEIVFVDEPTAGMDPQARRTTWELLEELRGDGVTVVLTTHYMDEAERLADHIHIIDHGRLIASGTPLELTRGGAAATIRLVVTRPFPPGSPESLRAALGEGTEVTQLDELSLLVTGPADPSTLAKVSRWCEENDVLPESLTLGQRNLEDVFLRLTGRELAP</sequence>
<dbReference type="FunFam" id="3.40.50.300:FF:000589">
    <property type="entry name" value="ABC transporter, ATP-binding subunit"/>
    <property type="match status" value="1"/>
</dbReference>
<keyword evidence="2" id="KW-0813">Transport</keyword>
<dbReference type="CDD" id="cd03230">
    <property type="entry name" value="ABC_DR_subfamily_A"/>
    <property type="match status" value="1"/>
</dbReference>
<keyword evidence="7" id="KW-0472">Membrane</keyword>
<proteinExistence type="predicted"/>
<dbReference type="InterPro" id="IPR003593">
    <property type="entry name" value="AAA+_ATPase"/>
</dbReference>
<name>A0A7W3IZV3_9ACTN</name>